<feature type="chain" id="PRO_5046126447" description="Outer membrane protein beta-barrel domain-containing protein" evidence="1">
    <location>
        <begin position="25"/>
        <end position="188"/>
    </location>
</feature>
<dbReference type="Proteomes" id="UP001597544">
    <property type="component" value="Unassembled WGS sequence"/>
</dbReference>
<feature type="signal peptide" evidence="1">
    <location>
        <begin position="1"/>
        <end position="24"/>
    </location>
</feature>
<dbReference type="EMBL" id="JBHULU010000009">
    <property type="protein sequence ID" value="MFD2513439.1"/>
    <property type="molecule type" value="Genomic_DNA"/>
</dbReference>
<evidence type="ECO:0008006" key="4">
    <source>
        <dbReference type="Google" id="ProtNLM"/>
    </source>
</evidence>
<accession>A0ABW5IKW1</accession>
<evidence type="ECO:0000256" key="1">
    <source>
        <dbReference type="SAM" id="SignalP"/>
    </source>
</evidence>
<evidence type="ECO:0000313" key="3">
    <source>
        <dbReference type="Proteomes" id="UP001597544"/>
    </source>
</evidence>
<keyword evidence="3" id="KW-1185">Reference proteome</keyword>
<organism evidence="2 3">
    <name type="scientific">Pontibacter locisalis</name>
    <dbReference type="NCBI Taxonomy" id="1719035"/>
    <lineage>
        <taxon>Bacteria</taxon>
        <taxon>Pseudomonadati</taxon>
        <taxon>Bacteroidota</taxon>
        <taxon>Cytophagia</taxon>
        <taxon>Cytophagales</taxon>
        <taxon>Hymenobacteraceae</taxon>
        <taxon>Pontibacter</taxon>
    </lineage>
</organism>
<reference evidence="3" key="1">
    <citation type="journal article" date="2019" name="Int. J. Syst. Evol. Microbiol.">
        <title>The Global Catalogue of Microorganisms (GCM) 10K type strain sequencing project: providing services to taxonomists for standard genome sequencing and annotation.</title>
        <authorList>
            <consortium name="The Broad Institute Genomics Platform"/>
            <consortium name="The Broad Institute Genome Sequencing Center for Infectious Disease"/>
            <person name="Wu L."/>
            <person name="Ma J."/>
        </authorList>
    </citation>
    <scope>NUCLEOTIDE SEQUENCE [LARGE SCALE GENOMIC DNA]</scope>
    <source>
        <strain evidence="3">KCTC 42498</strain>
    </source>
</reference>
<proteinExistence type="predicted"/>
<name>A0ABW5IKW1_9BACT</name>
<keyword evidence="1" id="KW-0732">Signal</keyword>
<dbReference type="RefSeq" id="WP_377504105.1">
    <property type="nucleotide sequence ID" value="NZ_JBHULU010000009.1"/>
</dbReference>
<gene>
    <name evidence="2" type="ORF">ACFSRY_06140</name>
</gene>
<sequence length="188" mass="20832">MKLPFHILLLSLFLFLATISTASAQRDPTSLKAGVSFVWLSDYDSQGLMFSNKLSHYFTKNITVGMNVGLLSAFRYDDLKEIYSVQNTFLMATLEGSIDMINNESVIFRVGGGPGVRYRAEINSDAEDTGTVDGSVIHIKSNDFGFNGYLENDFNILRNGVAGGRIDYFYYTSGTPVLALGFHIGFKF</sequence>
<comment type="caution">
    <text evidence="2">The sequence shown here is derived from an EMBL/GenBank/DDBJ whole genome shotgun (WGS) entry which is preliminary data.</text>
</comment>
<protein>
    <recommendedName>
        <fullName evidence="4">Outer membrane protein beta-barrel domain-containing protein</fullName>
    </recommendedName>
</protein>
<evidence type="ECO:0000313" key="2">
    <source>
        <dbReference type="EMBL" id="MFD2513439.1"/>
    </source>
</evidence>